<dbReference type="Proteomes" id="UP001155110">
    <property type="component" value="Unassembled WGS sequence"/>
</dbReference>
<evidence type="ECO:0000256" key="1">
    <source>
        <dbReference type="SAM" id="MobiDB-lite"/>
    </source>
</evidence>
<evidence type="ECO:0000313" key="2">
    <source>
        <dbReference type="EMBL" id="MCS4156924.1"/>
    </source>
</evidence>
<feature type="region of interest" description="Disordered" evidence="1">
    <location>
        <begin position="40"/>
        <end position="63"/>
    </location>
</feature>
<proteinExistence type="predicted"/>
<sequence>MTDAEKRGYHDVEASTSIDRVLPAGSPKRVLEVGIPPLFSPHGDTYQWAGKRRLNPKKPDAMSDDRYSQIFEDLTRDLYAVAKRHGKRALREAVRDAADGNLLQEEENDESIPPEELDYPDEDVWTLPPPPDEREDEGGDGEEDESTDDEHELSDAAEKVLSDLMDRLKKKAEK</sequence>
<protein>
    <submittedName>
        <fullName evidence="2">Uncharacterized protein</fullName>
    </submittedName>
</protein>
<comment type="caution">
    <text evidence="2">The sequence shown here is derived from an EMBL/GenBank/DDBJ whole genome shotgun (WGS) entry which is preliminary data.</text>
</comment>
<evidence type="ECO:0000313" key="3">
    <source>
        <dbReference type="Proteomes" id="UP001155110"/>
    </source>
</evidence>
<feature type="compositionally biased region" description="Acidic residues" evidence="1">
    <location>
        <begin position="104"/>
        <end position="124"/>
    </location>
</feature>
<dbReference type="AlphaFoldDB" id="A0AAW5P5Z1"/>
<dbReference type="EMBL" id="JANTZM010000003">
    <property type="protein sequence ID" value="MCS4156924.1"/>
    <property type="molecule type" value="Genomic_DNA"/>
</dbReference>
<name>A0AAW5P5Z1_9BACT</name>
<feature type="compositionally biased region" description="Acidic residues" evidence="1">
    <location>
        <begin position="133"/>
        <end position="152"/>
    </location>
</feature>
<organism evidence="2 3">
    <name type="scientific">Salinibacter ruber</name>
    <dbReference type="NCBI Taxonomy" id="146919"/>
    <lineage>
        <taxon>Bacteria</taxon>
        <taxon>Pseudomonadati</taxon>
        <taxon>Rhodothermota</taxon>
        <taxon>Rhodothermia</taxon>
        <taxon>Rhodothermales</taxon>
        <taxon>Salinibacteraceae</taxon>
        <taxon>Salinibacter</taxon>
    </lineage>
</organism>
<reference evidence="2" key="1">
    <citation type="submission" date="2022-08" db="EMBL/GenBank/DDBJ databases">
        <title>Genomic Encyclopedia of Type Strains, Phase V (KMG-V): Genome sequencing to study the core and pangenomes of soil and plant-associated prokaryotes.</title>
        <authorList>
            <person name="Whitman W."/>
        </authorList>
    </citation>
    <scope>NUCLEOTIDE SEQUENCE</scope>
    <source>
        <strain evidence="2">SP3002</strain>
    </source>
</reference>
<dbReference type="RefSeq" id="WP_259210528.1">
    <property type="nucleotide sequence ID" value="NZ_JANTZM010000003.1"/>
</dbReference>
<feature type="region of interest" description="Disordered" evidence="1">
    <location>
        <begin position="95"/>
        <end position="156"/>
    </location>
</feature>
<gene>
    <name evidence="2" type="ORF">GGP99_000866</name>
</gene>
<accession>A0AAW5P5Z1</accession>